<feature type="transmembrane region" description="Helical" evidence="1">
    <location>
        <begin position="21"/>
        <end position="39"/>
    </location>
</feature>
<keyword evidence="1" id="KW-0812">Transmembrane</keyword>
<evidence type="ECO:0000256" key="1">
    <source>
        <dbReference type="SAM" id="Phobius"/>
    </source>
</evidence>
<reference evidence="2" key="1">
    <citation type="submission" date="2021-05" db="EMBL/GenBank/DDBJ databases">
        <authorList>
            <person name="Alioto T."/>
            <person name="Alioto T."/>
            <person name="Gomez Garrido J."/>
        </authorList>
    </citation>
    <scope>NUCLEOTIDE SEQUENCE</scope>
</reference>
<dbReference type="AlphaFoldDB" id="A0A8D8XS83"/>
<keyword evidence="1" id="KW-0472">Membrane</keyword>
<name>A0A8D8XS83_9HEMI</name>
<protein>
    <submittedName>
        <fullName evidence="2">Uncharacterized protein</fullName>
    </submittedName>
</protein>
<accession>A0A8D8XS83</accession>
<keyword evidence="1" id="KW-1133">Transmembrane helix</keyword>
<organism evidence="2">
    <name type="scientific">Cacopsylla melanoneura</name>
    <dbReference type="NCBI Taxonomy" id="428564"/>
    <lineage>
        <taxon>Eukaryota</taxon>
        <taxon>Metazoa</taxon>
        <taxon>Ecdysozoa</taxon>
        <taxon>Arthropoda</taxon>
        <taxon>Hexapoda</taxon>
        <taxon>Insecta</taxon>
        <taxon>Pterygota</taxon>
        <taxon>Neoptera</taxon>
        <taxon>Paraneoptera</taxon>
        <taxon>Hemiptera</taxon>
        <taxon>Sternorrhyncha</taxon>
        <taxon>Psylloidea</taxon>
        <taxon>Psyllidae</taxon>
        <taxon>Psyllinae</taxon>
        <taxon>Cacopsylla</taxon>
    </lineage>
</organism>
<dbReference type="EMBL" id="HBUF01344238">
    <property type="protein sequence ID" value="CAG6707537.1"/>
    <property type="molecule type" value="Transcribed_RNA"/>
</dbReference>
<sequence>MGDRTRVRIQHFQHCTPYNTYNMYLCFLSKNVGCLGMISVFIFEYFTSSGGFGVVISFPFVLHQNQKMNIHFKLFQSVEPNFCSSNLKTKQKIDETESC</sequence>
<proteinExistence type="predicted"/>
<evidence type="ECO:0000313" key="2">
    <source>
        <dbReference type="EMBL" id="CAG6707537.1"/>
    </source>
</evidence>